<dbReference type="Pfam" id="PF22640">
    <property type="entry name" value="ManC_GMP_beta-helix"/>
    <property type="match status" value="1"/>
</dbReference>
<comment type="pathway">
    <text evidence="1">Nucleotide-sugar biosynthesis; GDP-alpha-D-mannose biosynthesis; GDP-alpha-D-mannose from alpha-D-mannose 1-phosphate (GTP route): step 1/1.</text>
</comment>
<dbReference type="Pfam" id="PF01050">
    <property type="entry name" value="MannoseP_isomer"/>
    <property type="match status" value="1"/>
</dbReference>
<evidence type="ECO:0000259" key="10">
    <source>
        <dbReference type="Pfam" id="PF00483"/>
    </source>
</evidence>
<dbReference type="InterPro" id="IPR014710">
    <property type="entry name" value="RmlC-like_jellyroll"/>
</dbReference>
<keyword evidence="4 13" id="KW-0808">Transferase</keyword>
<dbReference type="SUPFAM" id="SSF53448">
    <property type="entry name" value="Nucleotide-diphospho-sugar transferases"/>
    <property type="match status" value="1"/>
</dbReference>
<dbReference type="Gene3D" id="2.60.120.10">
    <property type="entry name" value="Jelly Rolls"/>
    <property type="match status" value="1"/>
</dbReference>
<dbReference type="Pfam" id="PF00483">
    <property type="entry name" value="NTP_transferase"/>
    <property type="match status" value="1"/>
</dbReference>
<gene>
    <name evidence="13" type="ORF">SAMN05661010_00020</name>
</gene>
<feature type="domain" description="Mannose-6-phosphate isomerase type II C-terminal" evidence="11">
    <location>
        <begin position="352"/>
        <end position="466"/>
    </location>
</feature>
<evidence type="ECO:0000256" key="9">
    <source>
        <dbReference type="RuleBase" id="RU004190"/>
    </source>
</evidence>
<evidence type="ECO:0000259" key="11">
    <source>
        <dbReference type="Pfam" id="PF01050"/>
    </source>
</evidence>
<evidence type="ECO:0000256" key="5">
    <source>
        <dbReference type="ARBA" id="ARBA00022695"/>
    </source>
</evidence>
<dbReference type="InterPro" id="IPR005835">
    <property type="entry name" value="NTP_transferase_dom"/>
</dbReference>
<dbReference type="InterPro" id="IPR006375">
    <property type="entry name" value="Man1P_GuaTrfase/Man6P_Isoase"/>
</dbReference>
<dbReference type="GO" id="GO:0005525">
    <property type="term" value="F:GTP binding"/>
    <property type="evidence" value="ECO:0007669"/>
    <property type="project" value="UniProtKB-KW"/>
</dbReference>
<dbReference type="PANTHER" id="PTHR46390:SF1">
    <property type="entry name" value="MANNOSE-1-PHOSPHATE GUANYLYLTRANSFERASE"/>
    <property type="match status" value="1"/>
</dbReference>
<dbReference type="UniPathway" id="UPA00126">
    <property type="reaction ID" value="UER00930"/>
</dbReference>
<dbReference type="CDD" id="cd02213">
    <property type="entry name" value="cupin_PMI_typeII_C"/>
    <property type="match status" value="1"/>
</dbReference>
<evidence type="ECO:0000313" key="13">
    <source>
        <dbReference type="EMBL" id="SDK76973.1"/>
    </source>
</evidence>
<dbReference type="CDD" id="cd02509">
    <property type="entry name" value="GDP-M1P_Guanylyltransferase"/>
    <property type="match status" value="1"/>
</dbReference>
<evidence type="ECO:0000256" key="4">
    <source>
        <dbReference type="ARBA" id="ARBA00022679"/>
    </source>
</evidence>
<reference evidence="13 14" key="1">
    <citation type="submission" date="2016-10" db="EMBL/GenBank/DDBJ databases">
        <authorList>
            <person name="de Groot N.N."/>
        </authorList>
    </citation>
    <scope>NUCLEOTIDE SEQUENCE [LARGE SCALE GENOMIC DNA]</scope>
    <source>
        <strain evidence="13 14">DSM 14789</strain>
    </source>
</reference>
<proteinExistence type="inferred from homology"/>
<evidence type="ECO:0000256" key="7">
    <source>
        <dbReference type="ARBA" id="ARBA00023134"/>
    </source>
</evidence>
<comment type="catalytic activity">
    <reaction evidence="8">
        <text>alpha-D-mannose 1-phosphate + GTP + H(+) = GDP-alpha-D-mannose + diphosphate</text>
        <dbReference type="Rhea" id="RHEA:15229"/>
        <dbReference type="ChEBI" id="CHEBI:15378"/>
        <dbReference type="ChEBI" id="CHEBI:33019"/>
        <dbReference type="ChEBI" id="CHEBI:37565"/>
        <dbReference type="ChEBI" id="CHEBI:57527"/>
        <dbReference type="ChEBI" id="CHEBI:58409"/>
        <dbReference type="EC" id="2.7.7.13"/>
    </reaction>
</comment>
<dbReference type="GO" id="GO:0004475">
    <property type="term" value="F:mannose-1-phosphate guanylyltransferase (GTP) activity"/>
    <property type="evidence" value="ECO:0007669"/>
    <property type="project" value="UniProtKB-EC"/>
</dbReference>
<dbReference type="FunFam" id="2.60.120.10:FF:000032">
    <property type="entry name" value="Mannose-1-phosphate guanylyltransferase/mannose-6-phosphate isomerase"/>
    <property type="match status" value="1"/>
</dbReference>
<evidence type="ECO:0000256" key="3">
    <source>
        <dbReference type="ARBA" id="ARBA00012387"/>
    </source>
</evidence>
<evidence type="ECO:0000259" key="12">
    <source>
        <dbReference type="Pfam" id="PF22640"/>
    </source>
</evidence>
<dbReference type="InterPro" id="IPR051161">
    <property type="entry name" value="Mannose-6P_isomerase_type2"/>
</dbReference>
<keyword evidence="7" id="KW-0342">GTP-binding</keyword>
<dbReference type="Proteomes" id="UP000198654">
    <property type="component" value="Unassembled WGS sequence"/>
</dbReference>
<organism evidence="13 14">
    <name type="scientific">Modicisalibacter muralis</name>
    <dbReference type="NCBI Taxonomy" id="119000"/>
    <lineage>
        <taxon>Bacteria</taxon>
        <taxon>Pseudomonadati</taxon>
        <taxon>Pseudomonadota</taxon>
        <taxon>Gammaproteobacteria</taxon>
        <taxon>Oceanospirillales</taxon>
        <taxon>Halomonadaceae</taxon>
        <taxon>Modicisalibacter</taxon>
    </lineage>
</organism>
<name>A0A1G9ELL9_9GAMM</name>
<dbReference type="Gene3D" id="3.90.550.10">
    <property type="entry name" value="Spore Coat Polysaccharide Biosynthesis Protein SpsA, Chain A"/>
    <property type="match status" value="1"/>
</dbReference>
<keyword evidence="14" id="KW-1185">Reference proteome</keyword>
<evidence type="ECO:0000256" key="6">
    <source>
        <dbReference type="ARBA" id="ARBA00022741"/>
    </source>
</evidence>
<dbReference type="NCBIfam" id="TIGR01479">
    <property type="entry name" value="GMP_PMI"/>
    <property type="match status" value="1"/>
</dbReference>
<sequence>MTDHCVPVILAGGSGTRLWPLSRRLRPKQFLALGEVDGASLLQRTLTRLTGLTSAAPIVVCGEDHRFLAAEQLRQSGLNDVTLLIEPEGRNTAPSLTLASLEAISRGDDPLLLVLPADHAIADEVAFRTALSQGLELAEAGWLVTLGIAPTRAETGYGYLRRGEPLGVGAHRVAAFVEKPDTARAKDYLASGDHLWNSGVFLLRASVWLAAIERFAPAILAACREAWAGRHGDLDFLRPEREAFLACPADSIDYAVMERADDIVVVTLDAGWNDLGDWQALWRSLPRDADDNSAHGDVMLEKSHGCLVHADSRLVAALGVDNLVIVETADAVLVAARDRIQQLRALVERLDGREEVEQHPQVLRPWGDFRRIDRGRRFQVKHITVKPGEGLSLQRHHHRAEHWVVVAGTARVINGERSYLVSENQSTYVPIGQAHSLENPGRVPLELIEIQSGDYLGEDDIERLADRYGRDATPGAHGEEPT</sequence>
<dbReference type="SUPFAM" id="SSF51182">
    <property type="entry name" value="RmlC-like cupins"/>
    <property type="match status" value="1"/>
</dbReference>
<dbReference type="InterPro" id="IPR054566">
    <property type="entry name" value="ManC/GMP-like_b-helix"/>
</dbReference>
<evidence type="ECO:0000313" key="14">
    <source>
        <dbReference type="Proteomes" id="UP000198654"/>
    </source>
</evidence>
<protein>
    <recommendedName>
        <fullName evidence="3">mannose-1-phosphate guanylyltransferase</fullName>
        <ecNumber evidence="3">2.7.7.13</ecNumber>
    </recommendedName>
</protein>
<dbReference type="GO" id="GO:0009298">
    <property type="term" value="P:GDP-mannose biosynthetic process"/>
    <property type="evidence" value="ECO:0007669"/>
    <property type="project" value="UniProtKB-UniPathway"/>
</dbReference>
<feature type="domain" description="Nucleotidyl transferase" evidence="10">
    <location>
        <begin position="7"/>
        <end position="285"/>
    </location>
</feature>
<dbReference type="AlphaFoldDB" id="A0A1G9ELL9"/>
<feature type="domain" description="MannoseP isomerase/GMP-like beta-helix" evidence="12">
    <location>
        <begin position="303"/>
        <end position="350"/>
    </location>
</feature>
<keyword evidence="5 13" id="KW-0548">Nucleotidyltransferase</keyword>
<dbReference type="EMBL" id="FNGI01000001">
    <property type="protein sequence ID" value="SDK76973.1"/>
    <property type="molecule type" value="Genomic_DNA"/>
</dbReference>
<comment type="similarity">
    <text evidence="2 9">Belongs to the mannose-6-phosphate isomerase type 2 family.</text>
</comment>
<accession>A0A1G9ELL9</accession>
<keyword evidence="6" id="KW-0547">Nucleotide-binding</keyword>
<evidence type="ECO:0000256" key="8">
    <source>
        <dbReference type="ARBA" id="ARBA00047343"/>
    </source>
</evidence>
<dbReference type="PANTHER" id="PTHR46390">
    <property type="entry name" value="MANNOSE-1-PHOSPHATE GUANYLYLTRANSFERASE"/>
    <property type="match status" value="1"/>
</dbReference>
<dbReference type="STRING" id="119000.SAMN05661010_00020"/>
<dbReference type="RefSeq" id="WP_089724325.1">
    <property type="nucleotide sequence ID" value="NZ_FNGI01000001.1"/>
</dbReference>
<dbReference type="OrthoDB" id="9806359at2"/>
<dbReference type="InterPro" id="IPR001538">
    <property type="entry name" value="Man6P_isomerase-2_C"/>
</dbReference>
<dbReference type="InterPro" id="IPR011051">
    <property type="entry name" value="RmlC_Cupin_sf"/>
</dbReference>
<evidence type="ECO:0000256" key="2">
    <source>
        <dbReference type="ARBA" id="ARBA00006115"/>
    </source>
</evidence>
<dbReference type="EC" id="2.7.7.13" evidence="3"/>
<dbReference type="InterPro" id="IPR049577">
    <property type="entry name" value="GMPP_N"/>
</dbReference>
<evidence type="ECO:0000256" key="1">
    <source>
        <dbReference type="ARBA" id="ARBA00004823"/>
    </source>
</evidence>
<dbReference type="FunFam" id="3.90.550.10:FF:000046">
    <property type="entry name" value="Mannose-1-phosphate guanylyltransferase (GDP)"/>
    <property type="match status" value="1"/>
</dbReference>
<dbReference type="GO" id="GO:0000271">
    <property type="term" value="P:polysaccharide biosynthetic process"/>
    <property type="evidence" value="ECO:0007669"/>
    <property type="project" value="InterPro"/>
</dbReference>
<dbReference type="InterPro" id="IPR029044">
    <property type="entry name" value="Nucleotide-diphossugar_trans"/>
</dbReference>